<dbReference type="InterPro" id="IPR001628">
    <property type="entry name" value="Znf_hrmn_rcpt"/>
</dbReference>
<evidence type="ECO:0000259" key="10">
    <source>
        <dbReference type="PROSITE" id="PS51843"/>
    </source>
</evidence>
<dbReference type="AlphaFoldDB" id="A0A813S9Q4"/>
<sequence length="371" mass="43948">MPLFLESNDQHSLNLIQNRTDSIEKNPCSLRTYGNCTICHEKATGFHYGVLACNGCKSFFKRSVKDSKKYFCHFDLKCASNPKRLKRCRYCRWNSCLKAGMCLNERRNIKIKDSLKKNKDIKILENQQNINTNQIQSYSSELSLKTDSNQIVVFDLLKHQSYQLYMEHSKEFQEINLTNSDQKYNFTKEFIKYCRQADLRILKNHSNSMLKIIKELPGFNKFKHNDFKAIMSLNFFTILGLRTLNLFINNDYFFMLDEKVQMNREVFSVLFTQKVCDFVFNLFFKLKSLNLTGIELGLLVPFFMSSISDEIESQEIIREVSEYYRRALFHEFNKNKRSILFFEQFLNIAIMTKEMNKMVLDVDLDENDLSE</sequence>
<dbReference type="PANTHER" id="PTHR24082">
    <property type="entry name" value="NUCLEAR HORMONE RECEPTOR"/>
    <property type="match status" value="1"/>
</dbReference>
<dbReference type="SUPFAM" id="SSF48508">
    <property type="entry name" value="Nuclear receptor ligand-binding domain"/>
    <property type="match status" value="1"/>
</dbReference>
<evidence type="ECO:0000256" key="2">
    <source>
        <dbReference type="ARBA" id="ARBA00022771"/>
    </source>
</evidence>
<evidence type="ECO:0000313" key="12">
    <source>
        <dbReference type="Proteomes" id="UP000663879"/>
    </source>
</evidence>
<evidence type="ECO:0000256" key="3">
    <source>
        <dbReference type="ARBA" id="ARBA00022833"/>
    </source>
</evidence>
<dbReference type="InterPro" id="IPR000536">
    <property type="entry name" value="Nucl_hrmn_rcpt_lig-bd"/>
</dbReference>
<evidence type="ECO:0000256" key="8">
    <source>
        <dbReference type="ARBA" id="ARBA00023242"/>
    </source>
</evidence>
<dbReference type="GO" id="GO:0009755">
    <property type="term" value="P:hormone-mediated signaling pathway"/>
    <property type="evidence" value="ECO:0007669"/>
    <property type="project" value="TreeGrafter"/>
</dbReference>
<dbReference type="Proteomes" id="UP000663879">
    <property type="component" value="Unassembled WGS sequence"/>
</dbReference>
<evidence type="ECO:0000256" key="5">
    <source>
        <dbReference type="ARBA" id="ARBA00023125"/>
    </source>
</evidence>
<dbReference type="SUPFAM" id="SSF57716">
    <property type="entry name" value="Glucocorticoid receptor-like (DNA-binding domain)"/>
    <property type="match status" value="1"/>
</dbReference>
<dbReference type="Pfam" id="PF00105">
    <property type="entry name" value="zf-C4"/>
    <property type="match status" value="1"/>
</dbReference>
<accession>A0A813S9Q4</accession>
<evidence type="ECO:0000256" key="7">
    <source>
        <dbReference type="ARBA" id="ARBA00023170"/>
    </source>
</evidence>
<proteinExistence type="predicted"/>
<evidence type="ECO:0000313" key="11">
    <source>
        <dbReference type="EMBL" id="CAF0794062.1"/>
    </source>
</evidence>
<dbReference type="EMBL" id="CAJNOC010000706">
    <property type="protein sequence ID" value="CAF0794062.1"/>
    <property type="molecule type" value="Genomic_DNA"/>
</dbReference>
<evidence type="ECO:0000256" key="6">
    <source>
        <dbReference type="ARBA" id="ARBA00023163"/>
    </source>
</evidence>
<evidence type="ECO:0000256" key="4">
    <source>
        <dbReference type="ARBA" id="ARBA00023015"/>
    </source>
</evidence>
<dbReference type="InterPro" id="IPR050234">
    <property type="entry name" value="Nuclear_hormone_rcpt_NR1"/>
</dbReference>
<evidence type="ECO:0000259" key="9">
    <source>
        <dbReference type="PROSITE" id="PS51030"/>
    </source>
</evidence>
<keyword evidence="8" id="KW-0539">Nucleus</keyword>
<evidence type="ECO:0008006" key="13">
    <source>
        <dbReference type="Google" id="ProtNLM"/>
    </source>
</evidence>
<dbReference type="SMART" id="SM00399">
    <property type="entry name" value="ZnF_C4"/>
    <property type="match status" value="1"/>
</dbReference>
<dbReference type="PANTHER" id="PTHR24082:SF473">
    <property type="entry name" value="ECDYSONE-INDUCED PROTEIN 75B, ISOFORM B"/>
    <property type="match status" value="1"/>
</dbReference>
<feature type="domain" description="NR LBD" evidence="10">
    <location>
        <begin position="160"/>
        <end position="371"/>
    </location>
</feature>
<keyword evidence="2" id="KW-0863">Zinc-finger</keyword>
<dbReference type="Gene3D" id="1.10.565.10">
    <property type="entry name" value="Retinoid X Receptor"/>
    <property type="match status" value="1"/>
</dbReference>
<dbReference type="Gene3D" id="3.30.50.10">
    <property type="entry name" value="Erythroid Transcription Factor GATA-1, subunit A"/>
    <property type="match status" value="1"/>
</dbReference>
<dbReference type="CDD" id="cd06916">
    <property type="entry name" value="NR_DBD_like"/>
    <property type="match status" value="1"/>
</dbReference>
<dbReference type="GO" id="GO:0004879">
    <property type="term" value="F:nuclear receptor activity"/>
    <property type="evidence" value="ECO:0007669"/>
    <property type="project" value="TreeGrafter"/>
</dbReference>
<organism evidence="11 12">
    <name type="scientific">Brachionus calyciflorus</name>
    <dbReference type="NCBI Taxonomy" id="104777"/>
    <lineage>
        <taxon>Eukaryota</taxon>
        <taxon>Metazoa</taxon>
        <taxon>Spiralia</taxon>
        <taxon>Gnathifera</taxon>
        <taxon>Rotifera</taxon>
        <taxon>Eurotatoria</taxon>
        <taxon>Monogononta</taxon>
        <taxon>Pseudotrocha</taxon>
        <taxon>Ploima</taxon>
        <taxon>Brachionidae</taxon>
        <taxon>Brachionus</taxon>
    </lineage>
</organism>
<evidence type="ECO:0000256" key="1">
    <source>
        <dbReference type="ARBA" id="ARBA00022723"/>
    </source>
</evidence>
<reference evidence="11" key="1">
    <citation type="submission" date="2021-02" db="EMBL/GenBank/DDBJ databases">
        <authorList>
            <person name="Nowell W R."/>
        </authorList>
    </citation>
    <scope>NUCLEOTIDE SEQUENCE</scope>
    <source>
        <strain evidence="11">Ploen Becks lab</strain>
    </source>
</reference>
<comment type="caution">
    <text evidence="11">The sequence shown here is derived from an EMBL/GenBank/DDBJ whole genome shotgun (WGS) entry which is preliminary data.</text>
</comment>
<keyword evidence="5" id="KW-0238">DNA-binding</keyword>
<keyword evidence="12" id="KW-1185">Reference proteome</keyword>
<keyword evidence="6" id="KW-0804">Transcription</keyword>
<dbReference type="PRINTS" id="PR00047">
    <property type="entry name" value="STROIDFINGER"/>
</dbReference>
<dbReference type="PROSITE" id="PS51030">
    <property type="entry name" value="NUCLEAR_REC_DBD_2"/>
    <property type="match status" value="1"/>
</dbReference>
<dbReference type="GO" id="GO:0045944">
    <property type="term" value="P:positive regulation of transcription by RNA polymerase II"/>
    <property type="evidence" value="ECO:0007669"/>
    <property type="project" value="TreeGrafter"/>
</dbReference>
<dbReference type="PROSITE" id="PS00031">
    <property type="entry name" value="NUCLEAR_REC_DBD_1"/>
    <property type="match status" value="1"/>
</dbReference>
<feature type="domain" description="Nuclear receptor" evidence="9">
    <location>
        <begin position="33"/>
        <end position="108"/>
    </location>
</feature>
<protein>
    <recommendedName>
        <fullName evidence="13">Nuclear receptor</fullName>
    </recommendedName>
</protein>
<keyword evidence="1" id="KW-0479">Metal-binding</keyword>
<gene>
    <name evidence="11" type="ORF">OXX778_LOCUS6119</name>
</gene>
<keyword evidence="4" id="KW-0805">Transcription regulation</keyword>
<dbReference type="GO" id="GO:0000122">
    <property type="term" value="P:negative regulation of transcription by RNA polymerase II"/>
    <property type="evidence" value="ECO:0007669"/>
    <property type="project" value="TreeGrafter"/>
</dbReference>
<dbReference type="GO" id="GO:0008270">
    <property type="term" value="F:zinc ion binding"/>
    <property type="evidence" value="ECO:0007669"/>
    <property type="project" value="UniProtKB-KW"/>
</dbReference>
<keyword evidence="3" id="KW-0862">Zinc</keyword>
<dbReference type="InterPro" id="IPR013088">
    <property type="entry name" value="Znf_NHR/GATA"/>
</dbReference>
<dbReference type="GO" id="GO:0000978">
    <property type="term" value="F:RNA polymerase II cis-regulatory region sequence-specific DNA binding"/>
    <property type="evidence" value="ECO:0007669"/>
    <property type="project" value="TreeGrafter"/>
</dbReference>
<name>A0A813S9Q4_9BILA</name>
<dbReference type="InterPro" id="IPR035500">
    <property type="entry name" value="NHR-like_dom_sf"/>
</dbReference>
<dbReference type="PROSITE" id="PS51843">
    <property type="entry name" value="NR_LBD"/>
    <property type="match status" value="1"/>
</dbReference>
<dbReference type="GO" id="GO:0030154">
    <property type="term" value="P:cell differentiation"/>
    <property type="evidence" value="ECO:0007669"/>
    <property type="project" value="TreeGrafter"/>
</dbReference>
<keyword evidence="7" id="KW-0675">Receptor</keyword>